<proteinExistence type="inferred from homology"/>
<dbReference type="InterPro" id="IPR015946">
    <property type="entry name" value="KH_dom-like_a/b"/>
</dbReference>
<dbReference type="PANTHER" id="PTHR34654">
    <property type="entry name" value="UPF0109 PROTEIN SCO5592"/>
    <property type="match status" value="1"/>
</dbReference>
<keyword evidence="3" id="KW-0961">Cell wall biogenesis/degradation</keyword>
<dbReference type="Pfam" id="PF13083">
    <property type="entry name" value="KH_KhpA-B"/>
    <property type="match status" value="1"/>
</dbReference>
<dbReference type="CDD" id="cd22533">
    <property type="entry name" value="KH-II_YlqC-like"/>
    <property type="match status" value="1"/>
</dbReference>
<dbReference type="InterPro" id="IPR020627">
    <property type="entry name" value="KhpA"/>
</dbReference>
<sequence>MTIQTVDAHGGGDINKVVASLDGFIRALVDDPNAVVIQVSATSNGSCLRVMVAPGDLGQIVGKQGRTARSFRAILSAIGAKTGRRLELEICEEPSPLAPNP</sequence>
<dbReference type="GO" id="GO:0003723">
    <property type="term" value="F:RNA binding"/>
    <property type="evidence" value="ECO:0007669"/>
    <property type="project" value="UniProtKB-UniRule"/>
</dbReference>
<evidence type="ECO:0000256" key="3">
    <source>
        <dbReference type="HAMAP-Rule" id="MF_00088"/>
    </source>
</evidence>
<keyword evidence="3" id="KW-0133">Cell shape</keyword>
<comment type="subcellular location">
    <subcellularLocation>
        <location evidence="3">Cytoplasm</location>
    </subcellularLocation>
</comment>
<evidence type="ECO:0000256" key="1">
    <source>
        <dbReference type="ARBA" id="ARBA00022490"/>
    </source>
</evidence>
<dbReference type="Proteomes" id="UP000540989">
    <property type="component" value="Unassembled WGS sequence"/>
</dbReference>
<dbReference type="EMBL" id="JACHIP010000009">
    <property type="protein sequence ID" value="MBB5060076.1"/>
    <property type="molecule type" value="Genomic_DNA"/>
</dbReference>
<protein>
    <recommendedName>
        <fullName evidence="3">RNA-binding protein KhpA</fullName>
    </recommendedName>
    <alternativeName>
        <fullName evidence="3">KH-domain protein A</fullName>
    </alternativeName>
</protein>
<dbReference type="Gene3D" id="3.30.300.20">
    <property type="match status" value="1"/>
</dbReference>
<comment type="similarity">
    <text evidence="3">Belongs to the KhpA RNA-binding protein family.</text>
</comment>
<gene>
    <name evidence="3" type="primary">khpA</name>
    <name evidence="4" type="ORF">HDF16_004812</name>
</gene>
<comment type="subunit">
    <text evidence="3">Forms a complex with KhpB.</text>
</comment>
<accession>A0A7W8E5Y0</accession>
<dbReference type="GO" id="GO:0005737">
    <property type="term" value="C:cytoplasm"/>
    <property type="evidence" value="ECO:0007669"/>
    <property type="project" value="UniProtKB-SubCell"/>
</dbReference>
<dbReference type="AlphaFoldDB" id="A0A7W8E5Y0"/>
<name>A0A7W8E5Y0_9BACT</name>
<dbReference type="HAMAP" id="MF_00088">
    <property type="entry name" value="KhpA"/>
    <property type="match status" value="1"/>
</dbReference>
<evidence type="ECO:0000256" key="2">
    <source>
        <dbReference type="ARBA" id="ARBA00022884"/>
    </source>
</evidence>
<keyword evidence="2 3" id="KW-0694">RNA-binding</keyword>
<comment type="function">
    <text evidence="3">A probable RNA chaperone. Forms a complex with KhpB which binds to cellular RNA and controls its expression. Plays a role in peptidoglycan (PG) homeostasis and cell length regulation.</text>
</comment>
<keyword evidence="5" id="KW-1185">Reference proteome</keyword>
<dbReference type="PANTHER" id="PTHR34654:SF1">
    <property type="entry name" value="RNA-BINDING PROTEIN KHPA"/>
    <property type="match status" value="1"/>
</dbReference>
<organism evidence="4 5">
    <name type="scientific">Granulicella aggregans</name>
    <dbReference type="NCBI Taxonomy" id="474949"/>
    <lineage>
        <taxon>Bacteria</taxon>
        <taxon>Pseudomonadati</taxon>
        <taxon>Acidobacteriota</taxon>
        <taxon>Terriglobia</taxon>
        <taxon>Terriglobales</taxon>
        <taxon>Acidobacteriaceae</taxon>
        <taxon>Granulicella</taxon>
    </lineage>
</organism>
<dbReference type="InterPro" id="IPR009019">
    <property type="entry name" value="KH_sf_prok-type"/>
</dbReference>
<keyword evidence="1 3" id="KW-0963">Cytoplasm</keyword>
<dbReference type="SUPFAM" id="SSF54814">
    <property type="entry name" value="Prokaryotic type KH domain (KH-domain type II)"/>
    <property type="match status" value="1"/>
</dbReference>
<evidence type="ECO:0000313" key="4">
    <source>
        <dbReference type="EMBL" id="MBB5060076.1"/>
    </source>
</evidence>
<keyword evidence="3" id="KW-0143">Chaperone</keyword>
<dbReference type="GO" id="GO:0009252">
    <property type="term" value="P:peptidoglycan biosynthetic process"/>
    <property type="evidence" value="ECO:0007669"/>
    <property type="project" value="UniProtKB-UniRule"/>
</dbReference>
<dbReference type="GO" id="GO:0008360">
    <property type="term" value="P:regulation of cell shape"/>
    <property type="evidence" value="ECO:0007669"/>
    <property type="project" value="UniProtKB-KW"/>
</dbReference>
<dbReference type="RefSeq" id="WP_184222142.1">
    <property type="nucleotide sequence ID" value="NZ_JACHIP010000009.1"/>
</dbReference>
<comment type="caution">
    <text evidence="4">The sequence shown here is derived from an EMBL/GenBank/DDBJ whole genome shotgun (WGS) entry which is preliminary data.</text>
</comment>
<dbReference type="GO" id="GO:0071555">
    <property type="term" value="P:cell wall organization"/>
    <property type="evidence" value="ECO:0007669"/>
    <property type="project" value="UniProtKB-KW"/>
</dbReference>
<evidence type="ECO:0000313" key="5">
    <source>
        <dbReference type="Proteomes" id="UP000540989"/>
    </source>
</evidence>
<reference evidence="4 5" key="1">
    <citation type="submission" date="2020-08" db="EMBL/GenBank/DDBJ databases">
        <title>Genomic Encyclopedia of Type Strains, Phase IV (KMG-V): Genome sequencing to study the core and pangenomes of soil and plant-associated prokaryotes.</title>
        <authorList>
            <person name="Whitman W."/>
        </authorList>
    </citation>
    <scope>NUCLEOTIDE SEQUENCE [LARGE SCALE GENOMIC DNA]</scope>
    <source>
        <strain evidence="4 5">M8UP14</strain>
    </source>
</reference>